<comment type="caution">
    <text evidence="1">The sequence shown here is derived from an EMBL/GenBank/DDBJ whole genome shotgun (WGS) entry which is preliminary data.</text>
</comment>
<dbReference type="RefSeq" id="XP_068354715.1">
    <property type="nucleotide sequence ID" value="XM_068493695.1"/>
</dbReference>
<proteinExistence type="predicted"/>
<dbReference type="AlphaFoldDB" id="A0A1J4JRC1"/>
<keyword evidence="2" id="KW-1185">Reference proteome</keyword>
<dbReference type="VEuPathDB" id="TrichDB:TRFO_07458"/>
<dbReference type="GeneID" id="94828399"/>
<evidence type="ECO:0008006" key="3">
    <source>
        <dbReference type="Google" id="ProtNLM"/>
    </source>
</evidence>
<dbReference type="InterPro" id="IPR023614">
    <property type="entry name" value="Porin_dom_sf"/>
</dbReference>
<reference evidence="1" key="1">
    <citation type="submission" date="2016-10" db="EMBL/GenBank/DDBJ databases">
        <authorList>
            <person name="Benchimol M."/>
            <person name="Almeida L.G."/>
            <person name="Vasconcelos A.T."/>
            <person name="Perreira-Neves A."/>
            <person name="Rosa I.A."/>
            <person name="Tasca T."/>
            <person name="Bogo M.R."/>
            <person name="de Souza W."/>
        </authorList>
    </citation>
    <scope>NUCLEOTIDE SEQUENCE [LARGE SCALE GENOMIC DNA]</scope>
    <source>
        <strain evidence="1">K</strain>
    </source>
</reference>
<accession>A0A1J4JRC1</accession>
<dbReference type="Proteomes" id="UP000179807">
    <property type="component" value="Unassembled WGS sequence"/>
</dbReference>
<dbReference type="EMBL" id="MLAK01000904">
    <property type="protein sequence ID" value="OHT01579.1"/>
    <property type="molecule type" value="Genomic_DNA"/>
</dbReference>
<evidence type="ECO:0000313" key="2">
    <source>
        <dbReference type="Proteomes" id="UP000179807"/>
    </source>
</evidence>
<gene>
    <name evidence="1" type="ORF">TRFO_07458</name>
</gene>
<sequence length="276" mass="30860">MFPSYPTLVSRHRALFDVQNISGLMISQSIPVSPAIFTYVVNLPFLKVEFEENQNGQKYPIPPVTRIFQSTLIFPFSKCQFIFGIGKSISAQFNYSPYPWISLSSSLRSNAPAEISISTSNSFSNFIISASPDNYNFLVSGGTEFLHFGGQIGYSHHEPICTSIMVGHQDDEMKFQWILVKDDQIATIAKVQNSFVYKIYPIDIGLALQLTQKQIDATLSWKTEIKGHTIHSSIKTPGIVQTSFKTKLNSVCDMAVSGKLNHKDCDYSFGVSLNFL</sequence>
<dbReference type="Gene3D" id="2.40.160.10">
    <property type="entry name" value="Porin"/>
    <property type="match status" value="1"/>
</dbReference>
<evidence type="ECO:0000313" key="1">
    <source>
        <dbReference type="EMBL" id="OHT01579.1"/>
    </source>
</evidence>
<protein>
    <recommendedName>
        <fullName evidence="3">Eukaryotic porin family protein</fullName>
    </recommendedName>
</protein>
<name>A0A1J4JRC1_9EUKA</name>
<organism evidence="1 2">
    <name type="scientific">Tritrichomonas foetus</name>
    <dbReference type="NCBI Taxonomy" id="1144522"/>
    <lineage>
        <taxon>Eukaryota</taxon>
        <taxon>Metamonada</taxon>
        <taxon>Parabasalia</taxon>
        <taxon>Tritrichomonadida</taxon>
        <taxon>Tritrichomonadidae</taxon>
        <taxon>Tritrichomonas</taxon>
    </lineage>
</organism>